<dbReference type="InterPro" id="IPR036739">
    <property type="entry name" value="SLC41_membr_dom_sf"/>
</dbReference>
<evidence type="ECO:0000256" key="8">
    <source>
        <dbReference type="PROSITE-ProRule" id="PRU00703"/>
    </source>
</evidence>
<evidence type="ECO:0000256" key="6">
    <source>
        <dbReference type="ARBA" id="ARBA00022989"/>
    </source>
</evidence>
<evidence type="ECO:0000313" key="11">
    <source>
        <dbReference type="EMBL" id="QBG35491.1"/>
    </source>
</evidence>
<keyword evidence="5" id="KW-0460">Magnesium</keyword>
<dbReference type="EMBL" id="CP034759">
    <property type="protein sequence ID" value="QBG35491.1"/>
    <property type="molecule type" value="Genomic_DNA"/>
</dbReference>
<dbReference type="KEGG" id="lsd:EMK97_07060"/>
<dbReference type="Pfam" id="PF01769">
    <property type="entry name" value="MgtE"/>
    <property type="match status" value="1"/>
</dbReference>
<dbReference type="PROSITE" id="PS51371">
    <property type="entry name" value="CBS"/>
    <property type="match status" value="2"/>
</dbReference>
<dbReference type="Pfam" id="PF00571">
    <property type="entry name" value="CBS"/>
    <property type="match status" value="2"/>
</dbReference>
<keyword evidence="12" id="KW-1185">Reference proteome</keyword>
<proteinExistence type="inferred from homology"/>
<dbReference type="GO" id="GO:0008324">
    <property type="term" value="F:monoatomic cation transmembrane transporter activity"/>
    <property type="evidence" value="ECO:0007669"/>
    <property type="project" value="InterPro"/>
</dbReference>
<feature type="domain" description="CBS" evidence="10">
    <location>
        <begin position="151"/>
        <end position="212"/>
    </location>
</feature>
<evidence type="ECO:0000256" key="3">
    <source>
        <dbReference type="ARBA" id="ARBA00022448"/>
    </source>
</evidence>
<dbReference type="InterPro" id="IPR046342">
    <property type="entry name" value="CBS_dom_sf"/>
</dbReference>
<comment type="similarity">
    <text evidence="2">Belongs to the SLC41A transporter family.</text>
</comment>
<keyword evidence="7 9" id="KW-0472">Membrane</keyword>
<accession>A0A4P6P2J0</accession>
<evidence type="ECO:0000313" key="12">
    <source>
        <dbReference type="Proteomes" id="UP000290244"/>
    </source>
</evidence>
<dbReference type="GO" id="GO:0016020">
    <property type="term" value="C:membrane"/>
    <property type="evidence" value="ECO:0007669"/>
    <property type="project" value="UniProtKB-SubCell"/>
</dbReference>
<dbReference type="Gene3D" id="1.10.357.20">
    <property type="entry name" value="SLC41 divalent cation transporters, integral membrane domain"/>
    <property type="match status" value="1"/>
</dbReference>
<feature type="transmembrane region" description="Helical" evidence="9">
    <location>
        <begin position="397"/>
        <end position="418"/>
    </location>
</feature>
<feature type="transmembrane region" description="Helical" evidence="9">
    <location>
        <begin position="430"/>
        <end position="458"/>
    </location>
</feature>
<dbReference type="AlphaFoldDB" id="A0A4P6P2J0"/>
<dbReference type="Gene3D" id="1.25.60.10">
    <property type="entry name" value="MgtE N-terminal domain-like"/>
    <property type="match status" value="1"/>
</dbReference>
<feature type="transmembrane region" description="Helical" evidence="9">
    <location>
        <begin position="369"/>
        <end position="391"/>
    </location>
</feature>
<dbReference type="PANTHER" id="PTHR41394:SF5">
    <property type="entry name" value="SLC41A_MGTE INTEGRAL MEMBRANE DOMAIN-CONTAINING PROTEIN"/>
    <property type="match status" value="1"/>
</dbReference>
<evidence type="ECO:0000256" key="2">
    <source>
        <dbReference type="ARBA" id="ARBA00009749"/>
    </source>
</evidence>
<dbReference type="Gene3D" id="3.10.580.10">
    <property type="entry name" value="CBS-domain"/>
    <property type="match status" value="1"/>
</dbReference>
<protein>
    <submittedName>
        <fullName evidence="11">Magnesium transporter</fullName>
    </submittedName>
</protein>
<dbReference type="InterPro" id="IPR038076">
    <property type="entry name" value="MgtE_N_sf"/>
</dbReference>
<feature type="domain" description="CBS" evidence="10">
    <location>
        <begin position="214"/>
        <end position="272"/>
    </location>
</feature>
<name>A0A4P6P2J0_9GAMM</name>
<dbReference type="InterPro" id="IPR006667">
    <property type="entry name" value="SLC41_membr_dom"/>
</dbReference>
<dbReference type="InterPro" id="IPR000644">
    <property type="entry name" value="CBS_dom"/>
</dbReference>
<comment type="subcellular location">
    <subcellularLocation>
        <location evidence="1">Membrane</location>
        <topology evidence="1">Multi-pass membrane protein</topology>
    </subcellularLocation>
</comment>
<evidence type="ECO:0000256" key="4">
    <source>
        <dbReference type="ARBA" id="ARBA00022692"/>
    </source>
</evidence>
<evidence type="ECO:0000256" key="5">
    <source>
        <dbReference type="ARBA" id="ARBA00022842"/>
    </source>
</evidence>
<dbReference type="Pfam" id="PF03448">
    <property type="entry name" value="MgtE_N"/>
    <property type="match status" value="1"/>
</dbReference>
<evidence type="ECO:0000256" key="9">
    <source>
        <dbReference type="SAM" id="Phobius"/>
    </source>
</evidence>
<feature type="transmembrane region" description="Helical" evidence="9">
    <location>
        <begin position="295"/>
        <end position="315"/>
    </location>
</feature>
<reference evidence="11 12" key="1">
    <citation type="submission" date="2018-12" db="EMBL/GenBank/DDBJ databases">
        <title>Complete genome of Litorilituus sediminis.</title>
        <authorList>
            <person name="Liu A."/>
            <person name="Rong J."/>
        </authorList>
    </citation>
    <scope>NUCLEOTIDE SEQUENCE [LARGE SCALE GENOMIC DNA]</scope>
    <source>
        <strain evidence="11 12">JCM 17549</strain>
    </source>
</reference>
<organism evidence="11 12">
    <name type="scientific">Litorilituus sediminis</name>
    <dbReference type="NCBI Taxonomy" id="718192"/>
    <lineage>
        <taxon>Bacteria</taxon>
        <taxon>Pseudomonadati</taxon>
        <taxon>Pseudomonadota</taxon>
        <taxon>Gammaproteobacteria</taxon>
        <taxon>Alteromonadales</taxon>
        <taxon>Colwelliaceae</taxon>
        <taxon>Litorilituus</taxon>
    </lineage>
</organism>
<evidence type="ECO:0000256" key="1">
    <source>
        <dbReference type="ARBA" id="ARBA00004141"/>
    </source>
</evidence>
<dbReference type="SUPFAM" id="SSF54631">
    <property type="entry name" value="CBS-domain pair"/>
    <property type="match status" value="1"/>
</dbReference>
<evidence type="ECO:0000259" key="10">
    <source>
        <dbReference type="PROSITE" id="PS51371"/>
    </source>
</evidence>
<dbReference type="SUPFAM" id="SSF161093">
    <property type="entry name" value="MgtE membrane domain-like"/>
    <property type="match status" value="1"/>
</dbReference>
<keyword evidence="4 9" id="KW-0812">Transmembrane</keyword>
<dbReference type="PANTHER" id="PTHR41394">
    <property type="entry name" value="MAGNESIUM TRANSPORTER MGTE"/>
    <property type="match status" value="1"/>
</dbReference>
<keyword evidence="8" id="KW-0129">CBS domain</keyword>
<feature type="transmembrane region" description="Helical" evidence="9">
    <location>
        <begin position="327"/>
        <end position="348"/>
    </location>
</feature>
<dbReference type="InterPro" id="IPR006668">
    <property type="entry name" value="Mg_transptr_MgtE_intracell_dom"/>
</dbReference>
<dbReference type="SMART" id="SM00924">
    <property type="entry name" value="MgtE_N"/>
    <property type="match status" value="1"/>
</dbReference>
<dbReference type="OrthoDB" id="9790355at2"/>
<evidence type="ECO:0000256" key="7">
    <source>
        <dbReference type="ARBA" id="ARBA00023136"/>
    </source>
</evidence>
<gene>
    <name evidence="11" type="ORF">EMK97_07060</name>
</gene>
<dbReference type="Proteomes" id="UP000290244">
    <property type="component" value="Chromosome"/>
</dbReference>
<keyword evidence="6 9" id="KW-1133">Transmembrane helix</keyword>
<keyword evidence="3" id="KW-0813">Transport</keyword>
<sequence>MESLLAALIRRVFVEGLTEITEINELIELLEQEQVQLPSHYSELNAGQWARILEGLTNDIRLKLWPHIDASLNSAILVELHEDTLQQFLAVLPQKSIEKTVCSSTQVETVEILEALPQKTARRIVKKLSPEAQSQVKVSFSYKEDQVGRYANQQVYTIDENENVAEVIAEIKSGENTLESSNFIVVNKDMHFIGEISINELLNAKNKEKIAELVNTSDSTLNDLQLLLDASNLVKESQRNYLPVISNDGRFVGIFSIQDALDVFQVFYEAQVAHMGNVSDEDLFSPVLLSSRRRAVWLGINLITAFLASIVIGVFDKVLLEVVALAVLMPIVASMGGITGSQSLTLTIRGLATGQISKGNLSVLRNKEFLVALINSLFWALLVAFVCHYWFENATLALILAVSIVINMLVASLSGVYIPVVLEKFGVDPAIAGSVILTTVTDVVGFFVFLGGATLIFLS</sequence>
<dbReference type="SUPFAM" id="SSF158791">
    <property type="entry name" value="MgtE N-terminal domain-like"/>
    <property type="match status" value="1"/>
</dbReference>